<dbReference type="SUPFAM" id="SSF52540">
    <property type="entry name" value="P-loop containing nucleoside triphosphate hydrolases"/>
    <property type="match status" value="1"/>
</dbReference>
<dbReference type="Pfam" id="PF23239">
    <property type="entry name" value="DUF7069"/>
    <property type="match status" value="1"/>
</dbReference>
<feature type="region of interest" description="Disordered" evidence="3">
    <location>
        <begin position="1"/>
        <end position="44"/>
    </location>
</feature>
<feature type="compositionally biased region" description="Basic and acidic residues" evidence="3">
    <location>
        <begin position="1"/>
        <end position="12"/>
    </location>
</feature>
<dbReference type="Gene3D" id="3.40.50.300">
    <property type="entry name" value="P-loop containing nucleotide triphosphate hydrolases"/>
    <property type="match status" value="1"/>
</dbReference>
<evidence type="ECO:0000259" key="5">
    <source>
        <dbReference type="Pfam" id="PF23239"/>
    </source>
</evidence>
<feature type="domain" description="DUF7069" evidence="5">
    <location>
        <begin position="597"/>
        <end position="670"/>
    </location>
</feature>
<gene>
    <name evidence="7" type="ORF">B0T20DRAFT_349408</name>
</gene>
<feature type="repeat" description="ANK" evidence="2">
    <location>
        <begin position="992"/>
        <end position="1024"/>
    </location>
</feature>
<evidence type="ECO:0000313" key="7">
    <source>
        <dbReference type="EMBL" id="KAK3399725.1"/>
    </source>
</evidence>
<evidence type="ECO:0000256" key="2">
    <source>
        <dbReference type="PROSITE-ProRule" id="PRU00023"/>
    </source>
</evidence>
<evidence type="ECO:0008006" key="9">
    <source>
        <dbReference type="Google" id="ProtNLM"/>
    </source>
</evidence>
<evidence type="ECO:0000256" key="3">
    <source>
        <dbReference type="SAM" id="MobiDB-lite"/>
    </source>
</evidence>
<evidence type="ECO:0000259" key="6">
    <source>
        <dbReference type="Pfam" id="PF24883"/>
    </source>
</evidence>
<dbReference type="PANTHER" id="PTHR10039:SF17">
    <property type="entry name" value="FUNGAL STAND N-TERMINAL GOODBYE DOMAIN-CONTAINING PROTEIN-RELATED"/>
    <property type="match status" value="1"/>
</dbReference>
<dbReference type="InterPro" id="IPR055497">
    <property type="entry name" value="DUF7069"/>
</dbReference>
<dbReference type="AlphaFoldDB" id="A0AAE0PGW9"/>
<protein>
    <recommendedName>
        <fullName evidence="9">Ankyrin repeat protein</fullName>
    </recommendedName>
</protein>
<dbReference type="EMBL" id="JAUTDP010000004">
    <property type="protein sequence ID" value="KAK3399725.1"/>
    <property type="molecule type" value="Genomic_DNA"/>
</dbReference>
<feature type="repeat" description="ANK" evidence="2">
    <location>
        <begin position="1064"/>
        <end position="1098"/>
    </location>
</feature>
<feature type="domain" description="Nephrocystin 3-like N-terminal" evidence="6">
    <location>
        <begin position="403"/>
        <end position="563"/>
    </location>
</feature>
<keyword evidence="1" id="KW-0677">Repeat</keyword>
<dbReference type="InterPro" id="IPR056884">
    <property type="entry name" value="NPHP3-like_N"/>
</dbReference>
<dbReference type="Pfam" id="PF12796">
    <property type="entry name" value="Ank_2"/>
    <property type="match status" value="3"/>
</dbReference>
<feature type="domain" description="NWD NACHT-NTPase N-terminal" evidence="4">
    <location>
        <begin position="98"/>
        <end position="319"/>
    </location>
</feature>
<dbReference type="SMART" id="SM00248">
    <property type="entry name" value="ANK"/>
    <property type="match status" value="7"/>
</dbReference>
<dbReference type="SUPFAM" id="SSF48403">
    <property type="entry name" value="Ankyrin repeat"/>
    <property type="match status" value="1"/>
</dbReference>
<dbReference type="Proteomes" id="UP001281003">
    <property type="component" value="Unassembled WGS sequence"/>
</dbReference>
<evidence type="ECO:0000313" key="8">
    <source>
        <dbReference type="Proteomes" id="UP001281003"/>
    </source>
</evidence>
<dbReference type="Pfam" id="PF00023">
    <property type="entry name" value="Ank"/>
    <property type="match status" value="1"/>
</dbReference>
<dbReference type="PROSITE" id="PS50297">
    <property type="entry name" value="ANK_REP_REGION"/>
    <property type="match status" value="5"/>
</dbReference>
<proteinExistence type="predicted"/>
<evidence type="ECO:0000259" key="4">
    <source>
        <dbReference type="Pfam" id="PF17100"/>
    </source>
</evidence>
<feature type="repeat" description="ANK" evidence="2">
    <location>
        <begin position="1099"/>
        <end position="1135"/>
    </location>
</feature>
<dbReference type="InterPro" id="IPR031359">
    <property type="entry name" value="NACHT_N"/>
</dbReference>
<feature type="repeat" description="ANK" evidence="2">
    <location>
        <begin position="903"/>
        <end position="935"/>
    </location>
</feature>
<dbReference type="Gene3D" id="1.25.40.20">
    <property type="entry name" value="Ankyrin repeat-containing domain"/>
    <property type="match status" value="2"/>
</dbReference>
<keyword evidence="8" id="KW-1185">Reference proteome</keyword>
<reference evidence="7" key="2">
    <citation type="submission" date="2023-07" db="EMBL/GenBank/DDBJ databases">
        <authorList>
            <consortium name="Lawrence Berkeley National Laboratory"/>
            <person name="Haridas S."/>
            <person name="Hensen N."/>
            <person name="Bonometti L."/>
            <person name="Westerberg I."/>
            <person name="Brannstrom I.O."/>
            <person name="Guillou S."/>
            <person name="Cros-Aarteil S."/>
            <person name="Calhoun S."/>
            <person name="Kuo A."/>
            <person name="Mondo S."/>
            <person name="Pangilinan J."/>
            <person name="Riley R."/>
            <person name="LaButti K."/>
            <person name="Andreopoulos B."/>
            <person name="Lipzen A."/>
            <person name="Chen C."/>
            <person name="Yanf M."/>
            <person name="Daum C."/>
            <person name="Ng V."/>
            <person name="Clum A."/>
            <person name="Steindorff A."/>
            <person name="Ohm R."/>
            <person name="Martin F."/>
            <person name="Silar P."/>
            <person name="Natvig D."/>
            <person name="Lalanne C."/>
            <person name="Gautier V."/>
            <person name="Ament-velasquez S.L."/>
            <person name="Kruys A."/>
            <person name="Hutchinson M.I."/>
            <person name="Powell A.J."/>
            <person name="Barry K."/>
            <person name="Miller A.N."/>
            <person name="Grigoriev I.V."/>
            <person name="Debuchy R."/>
            <person name="Gladieux P."/>
            <person name="Thoren M.H."/>
            <person name="Johannesson H."/>
        </authorList>
    </citation>
    <scope>NUCLEOTIDE SEQUENCE</scope>
    <source>
        <strain evidence="7">FGSC 1904</strain>
    </source>
</reference>
<keyword evidence="2" id="KW-0040">ANK repeat</keyword>
<dbReference type="Pfam" id="PF24883">
    <property type="entry name" value="NPHP3_N"/>
    <property type="match status" value="1"/>
</dbReference>
<name>A0AAE0PGW9_SORBR</name>
<dbReference type="PROSITE" id="PS50088">
    <property type="entry name" value="ANK_REPEAT"/>
    <property type="match status" value="6"/>
</dbReference>
<dbReference type="InterPro" id="IPR027417">
    <property type="entry name" value="P-loop_NTPase"/>
</dbReference>
<reference evidence="7" key="1">
    <citation type="journal article" date="2023" name="Mol. Phylogenet. Evol.">
        <title>Genome-scale phylogeny and comparative genomics of the fungal order Sordariales.</title>
        <authorList>
            <person name="Hensen N."/>
            <person name="Bonometti L."/>
            <person name="Westerberg I."/>
            <person name="Brannstrom I.O."/>
            <person name="Guillou S."/>
            <person name="Cros-Aarteil S."/>
            <person name="Calhoun S."/>
            <person name="Haridas S."/>
            <person name="Kuo A."/>
            <person name="Mondo S."/>
            <person name="Pangilinan J."/>
            <person name="Riley R."/>
            <person name="LaButti K."/>
            <person name="Andreopoulos B."/>
            <person name="Lipzen A."/>
            <person name="Chen C."/>
            <person name="Yan M."/>
            <person name="Daum C."/>
            <person name="Ng V."/>
            <person name="Clum A."/>
            <person name="Steindorff A."/>
            <person name="Ohm R.A."/>
            <person name="Martin F."/>
            <person name="Silar P."/>
            <person name="Natvig D.O."/>
            <person name="Lalanne C."/>
            <person name="Gautier V."/>
            <person name="Ament-Velasquez S.L."/>
            <person name="Kruys A."/>
            <person name="Hutchinson M.I."/>
            <person name="Powell A.J."/>
            <person name="Barry K."/>
            <person name="Miller A.N."/>
            <person name="Grigoriev I.V."/>
            <person name="Debuchy R."/>
            <person name="Gladieux P."/>
            <person name="Hiltunen Thoren M."/>
            <person name="Johannesson H."/>
        </authorList>
    </citation>
    <scope>NUCLEOTIDE SEQUENCE</scope>
    <source>
        <strain evidence="7">FGSC 1904</strain>
    </source>
</reference>
<dbReference type="InterPro" id="IPR036770">
    <property type="entry name" value="Ankyrin_rpt-contain_sf"/>
</dbReference>
<dbReference type="Pfam" id="PF17100">
    <property type="entry name" value="NACHT_N"/>
    <property type="match status" value="1"/>
</dbReference>
<feature type="repeat" description="ANK" evidence="2">
    <location>
        <begin position="838"/>
        <end position="866"/>
    </location>
</feature>
<accession>A0AAE0PGW9</accession>
<comment type="caution">
    <text evidence="7">The sequence shown here is derived from an EMBL/GenBank/DDBJ whole genome shotgun (WGS) entry which is preliminary data.</text>
</comment>
<sequence>MGLLHRSRDKDGLSATPKPQSGFRKSLKRFTGSKSSGNSPEPGAAYVHRQSLVSEHSPCSSAMKDTELSLKVPKAASESLTTISNDLPCPKITTTHKTLWDRAYDGLCSSNDPTKSALMAEYETRILHGLRSNLSGEEGHPILLEETYLHLLQDPTFNKQAALERAAKDAMKHAEEKGSAKSFMDKAGTLAMTLQNFISEAVKASPEASLVWAGVCLILPLLTQPVIADEAQRNGFSYVTSRISFWTTLERQFADAGNWMESIQEGFIALYQLLLEFQVRTVLRYHQGGFERFVQDISSNVWEQLVMAVKDQEGLLYQDLQQYHNTNLALTIESLKENSDKSLQSNARFLDALQEVRDFVRKGAESRLQEKEQKCLHLFRLTENGRNATYEWYKSRIQNRVEGTCVWAVEHENFQHWLHIKSGPLLITADPGCGKSVLSKYLVDRYLPQRFPTAAICYYFFKDGDQNTVKQALCAILHQLFCQKPGLLKHAMGEYRLNGDGLTKTISALWNVFNNATHDEQAGSIIIVLDALDECESAEFASLVESLTLTTRQDGVKLFLTSRPYGDVVFPFEHCNMLDRFPHVRIPGEKDDQSDKISDEINIVIQVRVDEFAEKYRLNPQLKETLWTELRKTPHRTYLWVFLVFDHLEALMSSSMLKRTSRGFKMAMTQLPRTVSDAYERMLNRSGEGARAALRRALSVLLVAQRPLRVHEFKVVLNMEPHITSFDELDLEENDIDFELRLRAMCGLFLSVHREKVYFLHQTAREFLLAESAPSAASPDAWHHSITEREAHSELARVTAEDGVTDLHVAAALGCGGLVQYCLRVNGIKDINTAQSYWKSTPLALAARYGHAHVFSALIEAGAEVENGWKDATPLWEAVAAGHIEPVVRLLDYGASCDQLDALGQTLLHTAAYWDDVEMLQLLMRKGVNVNSRDHHGNSVLLAIVSRSHESKRPNEDKWAWGARNRQRMTDGTKSAKALIQMGADPDIVNKDGTTAIMAAIKKKMWNLAKILVEQGANTSLQNCEGQLALHLISWYGDEEHEEYRQLFTALVERCFNLETKDNAGRTPLHVAASEQNTEVVKLLVLVAAGANIDATDWEGKTPLFMAVARADLEIKPAIVQSLINLGAKVESIGQGPSALKKITEDAEGLLKVGNAIMREYELFKQRTSTAEFLDLKTRNWDLANDTEEMEGLRETWRFACVEGTFKTYKVICPAATQAGIDGLDSDLGTNLERIYKLVREAMREMEGLQEERPGRFKPEEVAL</sequence>
<organism evidence="7 8">
    <name type="scientific">Sordaria brevicollis</name>
    <dbReference type="NCBI Taxonomy" id="83679"/>
    <lineage>
        <taxon>Eukaryota</taxon>
        <taxon>Fungi</taxon>
        <taxon>Dikarya</taxon>
        <taxon>Ascomycota</taxon>
        <taxon>Pezizomycotina</taxon>
        <taxon>Sordariomycetes</taxon>
        <taxon>Sordariomycetidae</taxon>
        <taxon>Sordariales</taxon>
        <taxon>Sordariaceae</taxon>
        <taxon>Sordaria</taxon>
    </lineage>
</organism>
<feature type="repeat" description="ANK" evidence="2">
    <location>
        <begin position="870"/>
        <end position="902"/>
    </location>
</feature>
<dbReference type="PANTHER" id="PTHR10039">
    <property type="entry name" value="AMELOGENIN"/>
    <property type="match status" value="1"/>
</dbReference>
<evidence type="ECO:0000256" key="1">
    <source>
        <dbReference type="ARBA" id="ARBA00022737"/>
    </source>
</evidence>
<dbReference type="InterPro" id="IPR002110">
    <property type="entry name" value="Ankyrin_rpt"/>
</dbReference>